<dbReference type="GO" id="GO:0005576">
    <property type="term" value="C:extracellular region"/>
    <property type="evidence" value="ECO:0007669"/>
    <property type="project" value="TreeGrafter"/>
</dbReference>
<dbReference type="Proteomes" id="UP000663846">
    <property type="component" value="Unassembled WGS sequence"/>
</dbReference>
<feature type="binding site" evidence="4">
    <location>
        <position position="293"/>
    </location>
    <ligand>
        <name>Zn(2+)</name>
        <dbReference type="ChEBI" id="CHEBI:29105"/>
    </ligand>
</feature>
<sequence length="793" mass="85097">MPIFSINAIGEGAVSHGQNVNVDSAHGVPASTALFATPLHYLSDRVNSLFSAIAIMVKYLGSYLLLLTATLLGDGGGNFGVQSVGAQQYLLGLGIGDVTGPIVETNMMGYAALSQTDTGLHMRQFSRAYIVATPGTNTAKDRILFVNSDLQSGDTAIRRGVLERLEQLYPGLYNEANFALVGTHSHAGVGGFLNNLLPQLTSLGFVKQTYDAIVNGTVLAVQRAHDSLALGTLSLGNTTVLDTNINRSPFAYEANPAEERAKYKYDQDKELHLLKFKATNGTDRGFLSFFAVHGTSLYENNTLVSADNKGMAAYLYEAYAQPNALPGKNTFIAGFVQSNVGDTSPNTLGPYCESPGQPWDGEPCEYQRSTCGNRTQDCHGRGPGFRVSDFESNLIIGTNQFNGAKALMGGTLPSVSGAVRSLHSYVELLFCFSKRDGGHNLPSGDGYDTHLLVARRKYFSTRLIVSIINPAVSSDGPGAFDFTQGDNSTSQNPFWEIVKGAVTAPPSEAQKACHYPKPILLNTGYANTPYPWQPSIVDIQMFRIGQLVILIFPGELTTMAGRRLREAVRAKLISSGVVGNNAYIVVAGPANTYAHYVTTREEYSIQRYEGASTIYGPFTLEAYTDLFTKYAPFLADNATGAPPAGPTPEDLTKKAISLQTGVVFDAAPIGKSFGSVLTDVSTSTPYKRGQTVTTVFQGANPRNDLRLEGTFMTVDQLVAGTWKAVRTDSHPSTKLGWLRTNTALGYSTVTANWTIESTTPAGSYRITYSGNNKPLIGSIGSFTGTSSTFTISV</sequence>
<evidence type="ECO:0000313" key="9">
    <source>
        <dbReference type="Proteomes" id="UP000663846"/>
    </source>
</evidence>
<comment type="caution">
    <text evidence="8">The sequence shown here is derived from an EMBL/GenBank/DDBJ whole genome shotgun (WGS) entry which is preliminary data.</text>
</comment>
<feature type="domain" description="Neutral/alkaline non-lysosomal ceramidase N-terminal" evidence="6">
    <location>
        <begin position="89"/>
        <end position="624"/>
    </location>
</feature>
<dbReference type="PANTHER" id="PTHR12670">
    <property type="entry name" value="CERAMIDASE"/>
    <property type="match status" value="1"/>
</dbReference>
<dbReference type="Pfam" id="PF17048">
    <property type="entry name" value="Ceramidse_alk_C"/>
    <property type="match status" value="1"/>
</dbReference>
<evidence type="ECO:0000256" key="2">
    <source>
        <dbReference type="ARBA" id="ARBA00022801"/>
    </source>
</evidence>
<keyword evidence="4" id="KW-0479">Metal-binding</keyword>
<dbReference type="AlphaFoldDB" id="A0A8H2WLX3"/>
<feature type="binding site" evidence="4">
    <location>
        <position position="184"/>
    </location>
    <ligand>
        <name>Zn(2+)</name>
        <dbReference type="ChEBI" id="CHEBI:29105"/>
    </ligand>
</feature>
<evidence type="ECO:0000256" key="3">
    <source>
        <dbReference type="PIRSR" id="PIRSR606823-1"/>
    </source>
</evidence>
<evidence type="ECO:0000313" key="8">
    <source>
        <dbReference type="EMBL" id="CAE6393441.1"/>
    </source>
</evidence>
<dbReference type="InterPro" id="IPR038445">
    <property type="entry name" value="NCDase_C_sf"/>
</dbReference>
<name>A0A8H2WLX3_9AGAM</name>
<protein>
    <recommendedName>
        <fullName evidence="5">Neutral ceramidase</fullName>
        <ecNumber evidence="5">3.5.1.23</ecNumber>
    </recommendedName>
</protein>
<dbReference type="EC" id="3.5.1.23" evidence="5"/>
<dbReference type="PANTHER" id="PTHR12670:SF1">
    <property type="entry name" value="NEUTRAL CERAMIDASE"/>
    <property type="match status" value="1"/>
</dbReference>
<keyword evidence="2 5" id="KW-0378">Hydrolase</keyword>
<keyword evidence="4" id="KW-0862">Zinc</keyword>
<feature type="binding site" evidence="4">
    <location>
        <position position="555"/>
    </location>
    <ligand>
        <name>Zn(2+)</name>
        <dbReference type="ChEBI" id="CHEBI:29105"/>
    </ligand>
</feature>
<dbReference type="InterPro" id="IPR006823">
    <property type="entry name" value="Ceramidase_alk"/>
</dbReference>
<dbReference type="GO" id="GO:0046512">
    <property type="term" value="P:sphingosine biosynthetic process"/>
    <property type="evidence" value="ECO:0007669"/>
    <property type="project" value="TreeGrafter"/>
</dbReference>
<dbReference type="InterPro" id="IPR031331">
    <property type="entry name" value="NEUT/ALK_ceramidase_C"/>
</dbReference>
<proteinExistence type="inferred from homology"/>
<keyword evidence="5" id="KW-0746">Sphingolipid metabolism</keyword>
<accession>A0A8H2WLX3</accession>
<keyword evidence="5" id="KW-0443">Lipid metabolism</keyword>
<dbReference type="GO" id="GO:0046514">
    <property type="term" value="P:ceramide catabolic process"/>
    <property type="evidence" value="ECO:0007669"/>
    <property type="project" value="InterPro"/>
</dbReference>
<evidence type="ECO:0000256" key="4">
    <source>
        <dbReference type="PIRSR" id="PIRSR606823-2"/>
    </source>
</evidence>
<organism evidence="8 9">
    <name type="scientific">Rhizoctonia solani</name>
    <dbReference type="NCBI Taxonomy" id="456999"/>
    <lineage>
        <taxon>Eukaryota</taxon>
        <taxon>Fungi</taxon>
        <taxon>Dikarya</taxon>
        <taxon>Basidiomycota</taxon>
        <taxon>Agaricomycotina</taxon>
        <taxon>Agaricomycetes</taxon>
        <taxon>Cantharellales</taxon>
        <taxon>Ceratobasidiaceae</taxon>
        <taxon>Rhizoctonia</taxon>
    </lineage>
</organism>
<dbReference type="Pfam" id="PF04734">
    <property type="entry name" value="Ceramidase_alk"/>
    <property type="match status" value="1"/>
</dbReference>
<comment type="catalytic activity">
    <reaction evidence="5">
        <text>an N-acylsphing-4-enine + H2O = sphing-4-enine + a fatty acid</text>
        <dbReference type="Rhea" id="RHEA:20856"/>
        <dbReference type="ChEBI" id="CHEBI:15377"/>
        <dbReference type="ChEBI" id="CHEBI:28868"/>
        <dbReference type="ChEBI" id="CHEBI:52639"/>
        <dbReference type="ChEBI" id="CHEBI:57756"/>
        <dbReference type="EC" id="3.5.1.23"/>
    </reaction>
</comment>
<dbReference type="OrthoDB" id="29523at2759"/>
<feature type="binding site" evidence="4">
    <location>
        <position position="596"/>
    </location>
    <ligand>
        <name>Zn(2+)</name>
        <dbReference type="ChEBI" id="CHEBI:29105"/>
    </ligand>
</feature>
<dbReference type="GO" id="GO:0017040">
    <property type="term" value="F:N-acylsphingosine amidohydrolase activity"/>
    <property type="evidence" value="ECO:0007669"/>
    <property type="project" value="UniProtKB-UniRule"/>
</dbReference>
<dbReference type="GO" id="GO:0042759">
    <property type="term" value="P:long-chain fatty acid biosynthetic process"/>
    <property type="evidence" value="ECO:0007669"/>
    <property type="project" value="TreeGrafter"/>
</dbReference>
<dbReference type="GO" id="GO:0046872">
    <property type="term" value="F:metal ion binding"/>
    <property type="evidence" value="ECO:0007669"/>
    <property type="project" value="UniProtKB-KW"/>
</dbReference>
<dbReference type="GO" id="GO:0016020">
    <property type="term" value="C:membrane"/>
    <property type="evidence" value="ECO:0007669"/>
    <property type="project" value="GOC"/>
</dbReference>
<evidence type="ECO:0000259" key="6">
    <source>
        <dbReference type="Pfam" id="PF04734"/>
    </source>
</evidence>
<evidence type="ECO:0000259" key="7">
    <source>
        <dbReference type="Pfam" id="PF17048"/>
    </source>
</evidence>
<dbReference type="EMBL" id="CAJMWS010000295">
    <property type="protein sequence ID" value="CAE6393441.1"/>
    <property type="molecule type" value="Genomic_DNA"/>
</dbReference>
<evidence type="ECO:0000256" key="5">
    <source>
        <dbReference type="RuleBase" id="RU366019"/>
    </source>
</evidence>
<dbReference type="Gene3D" id="2.60.40.2300">
    <property type="entry name" value="Neutral/alkaline non-lysosomal ceramidase, C-terminal domain"/>
    <property type="match status" value="1"/>
</dbReference>
<comment type="similarity">
    <text evidence="1 5">Belongs to the neutral ceramidase family.</text>
</comment>
<feature type="domain" description="Neutral/alkaline non-lysosomal ceramidase C-terminal" evidence="7">
    <location>
        <begin position="627"/>
        <end position="791"/>
    </location>
</feature>
<comment type="cofactor">
    <cofactor evidence="4">
        <name>Zn(2+)</name>
        <dbReference type="ChEBI" id="CHEBI:29105"/>
    </cofactor>
    <text evidence="4">Binds 1 zinc ion per subunit.</text>
</comment>
<reference evidence="8" key="1">
    <citation type="submission" date="2021-01" db="EMBL/GenBank/DDBJ databases">
        <authorList>
            <person name="Kaushik A."/>
        </authorList>
    </citation>
    <scope>NUCLEOTIDE SEQUENCE</scope>
    <source>
        <strain evidence="8">AG1-1C</strain>
    </source>
</reference>
<evidence type="ECO:0000256" key="1">
    <source>
        <dbReference type="ARBA" id="ARBA00009835"/>
    </source>
</evidence>
<feature type="active site" description="Nucleophile" evidence="3">
    <location>
        <position position="344"/>
    </location>
</feature>
<gene>
    <name evidence="8" type="ORF">RDB_LOCUS47129</name>
</gene>
<dbReference type="InterPro" id="IPR031329">
    <property type="entry name" value="NEUT/ALK_ceramidase_N"/>
</dbReference>